<reference evidence="11" key="1">
    <citation type="submission" date="2022-09" db="EMBL/GenBank/DDBJ databases">
        <title>Tahibacter sp. nov., isolated from a fresh water.</title>
        <authorList>
            <person name="Baek J.H."/>
            <person name="Lee J.K."/>
            <person name="Kim J.M."/>
            <person name="Jeon C.O."/>
        </authorList>
    </citation>
    <scope>NUCLEOTIDE SEQUENCE</scope>
    <source>
        <strain evidence="11">W38</strain>
    </source>
</reference>
<keyword evidence="8" id="KW-0479">Metal-binding</keyword>
<dbReference type="EMBL" id="CP104694">
    <property type="protein sequence ID" value="UXI69664.1"/>
    <property type="molecule type" value="Genomic_DNA"/>
</dbReference>
<feature type="active site" evidence="8">
    <location>
        <position position="38"/>
    </location>
</feature>
<feature type="domain" description="DRBM" evidence="9">
    <location>
        <begin position="146"/>
        <end position="216"/>
    </location>
</feature>
<evidence type="ECO:0000256" key="2">
    <source>
        <dbReference type="ARBA" id="ARBA00010183"/>
    </source>
</evidence>
<evidence type="ECO:0000256" key="7">
    <source>
        <dbReference type="ARBA" id="ARBA00022884"/>
    </source>
</evidence>
<evidence type="ECO:0000256" key="1">
    <source>
        <dbReference type="ARBA" id="ARBA00000109"/>
    </source>
</evidence>
<dbReference type="Pfam" id="PF14622">
    <property type="entry name" value="Ribonucleas_3_3"/>
    <property type="match status" value="1"/>
</dbReference>
<comment type="cofactor">
    <cofactor evidence="8">
        <name>Mg(2+)</name>
        <dbReference type="ChEBI" id="CHEBI:18420"/>
    </cofactor>
</comment>
<dbReference type="GO" id="GO:0004525">
    <property type="term" value="F:ribonuclease III activity"/>
    <property type="evidence" value="ECO:0007669"/>
    <property type="project" value="UniProtKB-EC"/>
</dbReference>
<evidence type="ECO:0000256" key="3">
    <source>
        <dbReference type="ARBA" id="ARBA00022664"/>
    </source>
</evidence>
<dbReference type="SUPFAM" id="SSF54768">
    <property type="entry name" value="dsRNA-binding domain-like"/>
    <property type="match status" value="1"/>
</dbReference>
<feature type="binding site" evidence="8">
    <location>
        <position position="107"/>
    </location>
    <ligand>
        <name>Mg(2+)</name>
        <dbReference type="ChEBI" id="CHEBI:18420"/>
    </ligand>
</feature>
<dbReference type="SMART" id="SM00358">
    <property type="entry name" value="DSRM"/>
    <property type="match status" value="1"/>
</dbReference>
<comment type="subcellular location">
    <subcellularLocation>
        <location evidence="8">Cytoplasm</location>
    </subcellularLocation>
</comment>
<keyword evidence="5 8" id="KW-0255">Endonuclease</keyword>
<keyword evidence="8" id="KW-0699">rRNA-binding</keyword>
<dbReference type="CDD" id="cd00593">
    <property type="entry name" value="RIBOc"/>
    <property type="match status" value="1"/>
</dbReference>
<comment type="function">
    <text evidence="8">Digests double-stranded RNA. Involved in the processing of primary rRNA transcript to yield the immediate precursors to the large and small rRNAs (23S and 16S). Processes some mRNAs, and tRNAs when they are encoded in the rRNA operon. Processes pre-crRNA and tracrRNA of type II CRISPR loci if present in the organism.</text>
</comment>
<accession>A0ABY6BI37</accession>
<feature type="binding site" evidence="8">
    <location>
        <position position="110"/>
    </location>
    <ligand>
        <name>Mg(2+)</name>
        <dbReference type="ChEBI" id="CHEBI:18420"/>
    </ligand>
</feature>
<comment type="subunit">
    <text evidence="8">Homodimer.</text>
</comment>
<sequence>MAAPRFPHVFRDPGLYTQALTHRSAGRPNNERLEFLGDSLVGMLVAEMLFEAHPRADEGELTRLRAQLVSGAALAEVARDLDLGDQLRLGTGELKSGGFRRDSILADAFEALVAAVYLDAGWDACRQCVRTLFAQRVATLRIPEKDAKTRLQELLQSKGKPLPAYTLIASTGEDHAKTFDIECVIESPPLRLAGQGSSRRAAEQMAAAAALVHIKEIFANER</sequence>
<dbReference type="PROSITE" id="PS00517">
    <property type="entry name" value="RNASE_3_1"/>
    <property type="match status" value="1"/>
</dbReference>
<dbReference type="Gene3D" id="3.30.160.20">
    <property type="match status" value="1"/>
</dbReference>
<evidence type="ECO:0000256" key="5">
    <source>
        <dbReference type="ARBA" id="ARBA00022759"/>
    </source>
</evidence>
<keyword evidence="6 8" id="KW-0378">Hydrolase</keyword>
<keyword evidence="7 8" id="KW-0694">RNA-binding</keyword>
<dbReference type="HAMAP" id="MF_00104">
    <property type="entry name" value="RNase_III"/>
    <property type="match status" value="1"/>
</dbReference>
<evidence type="ECO:0000259" key="9">
    <source>
        <dbReference type="PROSITE" id="PS50137"/>
    </source>
</evidence>
<dbReference type="PROSITE" id="PS50142">
    <property type="entry name" value="RNASE_3_2"/>
    <property type="match status" value="1"/>
</dbReference>
<dbReference type="Pfam" id="PF00035">
    <property type="entry name" value="dsrm"/>
    <property type="match status" value="1"/>
</dbReference>
<dbReference type="PANTHER" id="PTHR11207">
    <property type="entry name" value="RIBONUCLEASE III"/>
    <property type="match status" value="1"/>
</dbReference>
<evidence type="ECO:0000256" key="8">
    <source>
        <dbReference type="HAMAP-Rule" id="MF_00104"/>
    </source>
</evidence>
<evidence type="ECO:0000256" key="4">
    <source>
        <dbReference type="ARBA" id="ARBA00022722"/>
    </source>
</evidence>
<dbReference type="EC" id="3.1.26.3" evidence="8"/>
<organism evidence="11 12">
    <name type="scientific">Tahibacter amnicola</name>
    <dbReference type="NCBI Taxonomy" id="2976241"/>
    <lineage>
        <taxon>Bacteria</taxon>
        <taxon>Pseudomonadati</taxon>
        <taxon>Pseudomonadota</taxon>
        <taxon>Gammaproteobacteria</taxon>
        <taxon>Lysobacterales</taxon>
        <taxon>Rhodanobacteraceae</taxon>
        <taxon>Tahibacter</taxon>
    </lineage>
</organism>
<feature type="domain" description="RNase III" evidence="10">
    <location>
        <begin position="1"/>
        <end position="121"/>
    </location>
</feature>
<evidence type="ECO:0000313" key="11">
    <source>
        <dbReference type="EMBL" id="UXI69664.1"/>
    </source>
</evidence>
<dbReference type="SUPFAM" id="SSF69065">
    <property type="entry name" value="RNase III domain-like"/>
    <property type="match status" value="1"/>
</dbReference>
<dbReference type="SMART" id="SM00535">
    <property type="entry name" value="RIBOc"/>
    <property type="match status" value="1"/>
</dbReference>
<comment type="similarity">
    <text evidence="2">Belongs to the ribonuclease III family.</text>
</comment>
<proteinExistence type="inferred from homology"/>
<evidence type="ECO:0000313" key="12">
    <source>
        <dbReference type="Proteomes" id="UP001064632"/>
    </source>
</evidence>
<dbReference type="RefSeq" id="WP_261696617.1">
    <property type="nucleotide sequence ID" value="NZ_CP104694.1"/>
</dbReference>
<comment type="catalytic activity">
    <reaction evidence="1 8">
        <text>Endonucleolytic cleavage to 5'-phosphomonoester.</text>
        <dbReference type="EC" id="3.1.26.3"/>
    </reaction>
</comment>
<dbReference type="InterPro" id="IPR011907">
    <property type="entry name" value="RNase_III"/>
</dbReference>
<keyword evidence="12" id="KW-1185">Reference proteome</keyword>
<dbReference type="InterPro" id="IPR000999">
    <property type="entry name" value="RNase_III_dom"/>
</dbReference>
<evidence type="ECO:0000256" key="6">
    <source>
        <dbReference type="ARBA" id="ARBA00022801"/>
    </source>
</evidence>
<dbReference type="InterPro" id="IPR036389">
    <property type="entry name" value="RNase_III_sf"/>
</dbReference>
<name>A0ABY6BI37_9GAMM</name>
<gene>
    <name evidence="8 11" type="primary">rnc</name>
    <name evidence="11" type="ORF">N4264_08545</name>
</gene>
<keyword evidence="4 8" id="KW-0540">Nuclease</keyword>
<dbReference type="PANTHER" id="PTHR11207:SF0">
    <property type="entry name" value="RIBONUCLEASE 3"/>
    <property type="match status" value="1"/>
</dbReference>
<keyword evidence="8" id="KW-0819">tRNA processing</keyword>
<dbReference type="InterPro" id="IPR014720">
    <property type="entry name" value="dsRBD_dom"/>
</dbReference>
<keyword evidence="8" id="KW-0460">Magnesium</keyword>
<dbReference type="Gene3D" id="1.10.1520.10">
    <property type="entry name" value="Ribonuclease III domain"/>
    <property type="match status" value="1"/>
</dbReference>
<evidence type="ECO:0000259" key="10">
    <source>
        <dbReference type="PROSITE" id="PS50142"/>
    </source>
</evidence>
<keyword evidence="8" id="KW-0698">rRNA processing</keyword>
<keyword evidence="3 8" id="KW-0507">mRNA processing</keyword>
<dbReference type="NCBIfam" id="TIGR02191">
    <property type="entry name" value="RNaseIII"/>
    <property type="match status" value="1"/>
</dbReference>
<dbReference type="CDD" id="cd10845">
    <property type="entry name" value="DSRM_RNAse_III_family"/>
    <property type="match status" value="1"/>
</dbReference>
<feature type="binding site" evidence="8">
    <location>
        <position position="34"/>
    </location>
    <ligand>
        <name>Mg(2+)</name>
        <dbReference type="ChEBI" id="CHEBI:18420"/>
    </ligand>
</feature>
<dbReference type="PROSITE" id="PS50137">
    <property type="entry name" value="DS_RBD"/>
    <property type="match status" value="1"/>
</dbReference>
<keyword evidence="8" id="KW-0963">Cytoplasm</keyword>
<feature type="active site" evidence="8">
    <location>
        <position position="110"/>
    </location>
</feature>
<dbReference type="Proteomes" id="UP001064632">
    <property type="component" value="Chromosome"/>
</dbReference>
<protein>
    <recommendedName>
        <fullName evidence="8">Ribonuclease 3</fullName>
        <ecNumber evidence="8">3.1.26.3</ecNumber>
    </recommendedName>
    <alternativeName>
        <fullName evidence="8">Ribonuclease III</fullName>
        <shortName evidence="8">RNase III</shortName>
    </alternativeName>
</protein>